<comment type="cofactor">
    <cofactor evidence="1">
        <name>Zn(2+)</name>
        <dbReference type="ChEBI" id="CHEBI:29105"/>
    </cofactor>
</comment>
<dbReference type="Proteomes" id="UP000077066">
    <property type="component" value="Unassembled WGS sequence"/>
</dbReference>
<dbReference type="Gene3D" id="3.30.479.10">
    <property type="entry name" value="6-pyruvoyl tetrahydropterin synthase/QueD"/>
    <property type="match status" value="1"/>
</dbReference>
<dbReference type="EC" id="4.1.2.50" evidence="5"/>
<keyword evidence="3" id="KW-0862">Zinc</keyword>
<dbReference type="GO" id="GO:0046872">
    <property type="term" value="F:metal ion binding"/>
    <property type="evidence" value="ECO:0007669"/>
    <property type="project" value="UniProtKB-KW"/>
</dbReference>
<dbReference type="Pfam" id="PF01242">
    <property type="entry name" value="PTPS"/>
    <property type="match status" value="1"/>
</dbReference>
<dbReference type="OrthoDB" id="6529at2157"/>
<evidence type="ECO:0000256" key="3">
    <source>
        <dbReference type="ARBA" id="ARBA00022833"/>
    </source>
</evidence>
<dbReference type="AlphaFoldDB" id="A0A166APD3"/>
<protein>
    <submittedName>
        <fullName evidence="5">6-carboxy-5,6,7,8-tetrahydropterin synthase</fullName>
        <ecNumber evidence="5">4.1.2.50</ecNumber>
    </submittedName>
</protein>
<evidence type="ECO:0000313" key="6">
    <source>
        <dbReference type="Proteomes" id="UP000077066"/>
    </source>
</evidence>
<dbReference type="EMBL" id="LWMT01000231">
    <property type="protein sequence ID" value="KZX12298.1"/>
    <property type="molecule type" value="Genomic_DNA"/>
</dbReference>
<keyword evidence="4 5" id="KW-0456">Lyase</keyword>
<evidence type="ECO:0000256" key="4">
    <source>
        <dbReference type="ARBA" id="ARBA00023239"/>
    </source>
</evidence>
<comment type="caution">
    <text evidence="5">The sequence shown here is derived from an EMBL/GenBank/DDBJ whole genome shotgun (WGS) entry which is preliminary data.</text>
</comment>
<evidence type="ECO:0000313" key="5">
    <source>
        <dbReference type="EMBL" id="KZX12298.1"/>
    </source>
</evidence>
<dbReference type="PATRIC" id="fig|55758.3.peg.1335"/>
<organism evidence="5 6">
    <name type="scientific">Methanobrevibacter filiformis</name>
    <dbReference type="NCBI Taxonomy" id="55758"/>
    <lineage>
        <taxon>Archaea</taxon>
        <taxon>Methanobacteriati</taxon>
        <taxon>Methanobacteriota</taxon>
        <taxon>Methanomada group</taxon>
        <taxon>Methanobacteria</taxon>
        <taxon>Methanobacteriales</taxon>
        <taxon>Methanobacteriaceae</taxon>
        <taxon>Methanobrevibacter</taxon>
    </lineage>
</organism>
<reference evidence="5 6" key="1">
    <citation type="submission" date="2016-04" db="EMBL/GenBank/DDBJ databases">
        <title>Genome sequence of Methanobrevibacter filiformis DSM 11501.</title>
        <authorList>
            <person name="Poehlein A."/>
            <person name="Seedorf H."/>
            <person name="Daniel R."/>
        </authorList>
    </citation>
    <scope>NUCLEOTIDE SEQUENCE [LARGE SCALE GENOMIC DNA]</scope>
    <source>
        <strain evidence="5 6">DSM 11501</strain>
    </source>
</reference>
<gene>
    <name evidence="5" type="primary">queD</name>
    <name evidence="5" type="ORF">MBFIL_11650</name>
</gene>
<keyword evidence="2" id="KW-0479">Metal-binding</keyword>
<dbReference type="RefSeq" id="WP_066972516.1">
    <property type="nucleotide sequence ID" value="NZ_LWMT01000231.1"/>
</dbReference>
<dbReference type="STRING" id="55758.MBFIL_11650"/>
<accession>A0A166APD3</accession>
<name>A0A166APD3_9EURY</name>
<dbReference type="SUPFAM" id="SSF55620">
    <property type="entry name" value="Tetrahydrobiopterin biosynthesis enzymes-like"/>
    <property type="match status" value="1"/>
</dbReference>
<dbReference type="PANTHER" id="PTHR12589">
    <property type="entry name" value="PYRUVOYL TETRAHYDROBIOPTERIN SYNTHASE"/>
    <property type="match status" value="1"/>
</dbReference>
<evidence type="ECO:0000256" key="1">
    <source>
        <dbReference type="ARBA" id="ARBA00001947"/>
    </source>
</evidence>
<dbReference type="InterPro" id="IPR007115">
    <property type="entry name" value="6-PTP_synth/QueD"/>
</dbReference>
<dbReference type="GO" id="GO:0070497">
    <property type="term" value="F:6-carboxytetrahydropterin synthase activity"/>
    <property type="evidence" value="ECO:0007669"/>
    <property type="project" value="UniProtKB-EC"/>
</dbReference>
<keyword evidence="6" id="KW-1185">Reference proteome</keyword>
<sequence length="173" mass="19634">MKIVLNGIHANLRFASAHIIPNHPSCGYIHGHSYFVDVEIIGNQSGKFNFVVDFKDVKGSARKICDKLDHRVLIPIFNHYIEFKDVDNDNLSLNSFKNKKYIEFKIKGKEYKLPKVDCVLLPLKHSSAEELSKLFTDKIANDLISKDYDIYSVSVGVNEGIGQGAFFKKVIED</sequence>
<dbReference type="InterPro" id="IPR038418">
    <property type="entry name" value="6-PTP_synth/QueD_sf"/>
</dbReference>
<proteinExistence type="predicted"/>
<evidence type="ECO:0000256" key="2">
    <source>
        <dbReference type="ARBA" id="ARBA00022723"/>
    </source>
</evidence>
<dbReference type="PANTHER" id="PTHR12589:SF7">
    <property type="entry name" value="6-PYRUVOYL TETRAHYDROBIOPTERIN SYNTHASE"/>
    <property type="match status" value="1"/>
</dbReference>